<evidence type="ECO:0000313" key="8">
    <source>
        <dbReference type="Proteomes" id="UP000637578"/>
    </source>
</evidence>
<dbReference type="PROSITE" id="PS51387">
    <property type="entry name" value="FAD_PCMH"/>
    <property type="match status" value="1"/>
</dbReference>
<dbReference type="GO" id="GO:0071949">
    <property type="term" value="F:FAD binding"/>
    <property type="evidence" value="ECO:0007669"/>
    <property type="project" value="InterPro"/>
</dbReference>
<dbReference type="InterPro" id="IPR036318">
    <property type="entry name" value="FAD-bd_PCMH-like_sf"/>
</dbReference>
<name>A0A8J3FWM8_9PSEU</name>
<dbReference type="Gene3D" id="3.30.465.10">
    <property type="match status" value="1"/>
</dbReference>
<gene>
    <name evidence="7" type="ORF">GCM10012275_49620</name>
</gene>
<reference evidence="7" key="1">
    <citation type="journal article" date="2014" name="Int. J. Syst. Evol. Microbiol.">
        <title>Complete genome sequence of Corynebacterium casei LMG S-19264T (=DSM 44701T), isolated from a smear-ripened cheese.</title>
        <authorList>
            <consortium name="US DOE Joint Genome Institute (JGI-PGF)"/>
            <person name="Walter F."/>
            <person name="Albersmeier A."/>
            <person name="Kalinowski J."/>
            <person name="Ruckert C."/>
        </authorList>
    </citation>
    <scope>NUCLEOTIDE SEQUENCE</scope>
    <source>
        <strain evidence="7">CGMCC 4.5737</strain>
    </source>
</reference>
<dbReference type="Proteomes" id="UP000637578">
    <property type="component" value="Unassembled WGS sequence"/>
</dbReference>
<dbReference type="PANTHER" id="PTHR42973">
    <property type="entry name" value="BINDING OXIDOREDUCTASE, PUTATIVE (AFU_ORTHOLOGUE AFUA_1G17690)-RELATED"/>
    <property type="match status" value="1"/>
</dbReference>
<dbReference type="Pfam" id="PF08031">
    <property type="entry name" value="BBE"/>
    <property type="match status" value="1"/>
</dbReference>
<evidence type="ECO:0000259" key="6">
    <source>
        <dbReference type="PROSITE" id="PS51387"/>
    </source>
</evidence>
<keyword evidence="4" id="KW-0274">FAD</keyword>
<accession>A0A8J3FWM8</accession>
<evidence type="ECO:0000256" key="5">
    <source>
        <dbReference type="ARBA" id="ARBA00023002"/>
    </source>
</evidence>
<dbReference type="AlphaFoldDB" id="A0A8J3FWM8"/>
<comment type="cofactor">
    <cofactor evidence="1">
        <name>FAD</name>
        <dbReference type="ChEBI" id="CHEBI:57692"/>
    </cofactor>
</comment>
<evidence type="ECO:0000256" key="4">
    <source>
        <dbReference type="ARBA" id="ARBA00022827"/>
    </source>
</evidence>
<dbReference type="EMBL" id="BMMK01000029">
    <property type="protein sequence ID" value="GGM73058.1"/>
    <property type="molecule type" value="Genomic_DNA"/>
</dbReference>
<evidence type="ECO:0000256" key="2">
    <source>
        <dbReference type="ARBA" id="ARBA00005466"/>
    </source>
</evidence>
<dbReference type="InterPro" id="IPR016166">
    <property type="entry name" value="FAD-bd_PCMH"/>
</dbReference>
<dbReference type="InterPro" id="IPR006093">
    <property type="entry name" value="Oxy_OxRdtase_FAD_BS"/>
</dbReference>
<protein>
    <submittedName>
        <fullName evidence="7">Oxidoreductase</fullName>
    </submittedName>
</protein>
<dbReference type="InterPro" id="IPR016169">
    <property type="entry name" value="FAD-bd_PCMH_sub2"/>
</dbReference>
<dbReference type="InterPro" id="IPR006094">
    <property type="entry name" value="Oxid_FAD_bind_N"/>
</dbReference>
<dbReference type="Gene3D" id="3.40.462.20">
    <property type="match status" value="1"/>
</dbReference>
<keyword evidence="3" id="KW-0285">Flavoprotein</keyword>
<comment type="similarity">
    <text evidence="2">Belongs to the oxygen-dependent FAD-linked oxidoreductase family.</text>
</comment>
<dbReference type="InterPro" id="IPR012951">
    <property type="entry name" value="BBE"/>
</dbReference>
<dbReference type="InterPro" id="IPR050416">
    <property type="entry name" value="FAD-linked_Oxidoreductase"/>
</dbReference>
<evidence type="ECO:0000256" key="1">
    <source>
        <dbReference type="ARBA" id="ARBA00001974"/>
    </source>
</evidence>
<keyword evidence="5" id="KW-0560">Oxidoreductase</keyword>
<feature type="domain" description="FAD-binding PCMH-type" evidence="6">
    <location>
        <begin position="41"/>
        <end position="210"/>
    </location>
</feature>
<dbReference type="Pfam" id="PF01565">
    <property type="entry name" value="FAD_binding_4"/>
    <property type="match status" value="1"/>
</dbReference>
<proteinExistence type="inferred from homology"/>
<dbReference type="Gene3D" id="3.30.43.10">
    <property type="entry name" value="Uridine Diphospho-n-acetylenolpyruvylglucosamine Reductase, domain 2"/>
    <property type="match status" value="1"/>
</dbReference>
<dbReference type="InterPro" id="IPR016167">
    <property type="entry name" value="FAD-bd_PCMH_sub1"/>
</dbReference>
<evidence type="ECO:0000256" key="3">
    <source>
        <dbReference type="ARBA" id="ARBA00022630"/>
    </source>
</evidence>
<dbReference type="RefSeq" id="WP_189060819.1">
    <property type="nucleotide sequence ID" value="NZ_BMMK01000029.1"/>
</dbReference>
<sequence>MSQQEQVVAADVDSLARQVRGPVLRPGDAGYDGERAGFQTYGSRQPQVIVGAVDAQDVRAAVGFARSHGVPVAIQATGHGLPAETQGGVLISTRRMSGVRINADRRTAAIEAGVRWEQVIEAAARHGLAPLSGSSPQVGAISYVLGGGISLLARSHGYAADHVRAVDVVTADAQLRRVTAESDPVLFWALRGAGGNFGVVTALEIDLVPVVRLYGGGLYFDAPLVGDVLDAWQRWTHTVPEDLTSSIALIPFPDKPVLPEPLRGRHVAHVRIAYTGDTETGERLVQPLRAVGSRLIDTLGEMPYTASHSICNDPTMPMPYYGTTRMLRDLDTAAVQALLELAGPGAASPCVVELRHLGGVLGRPPAVANAVGNRGAQYSLGLTSRLGSVAPTEEELDTVRGVQRDVLNALQPWDTGGRYLNFLTGEGADVQQVRTAYDRADYERLTELKAAYDPGNMFRLNHNIPPATQR</sequence>
<evidence type="ECO:0000313" key="7">
    <source>
        <dbReference type="EMBL" id="GGM73058.1"/>
    </source>
</evidence>
<dbReference type="PROSITE" id="PS00862">
    <property type="entry name" value="OX2_COVAL_FAD"/>
    <property type="match status" value="1"/>
</dbReference>
<reference evidence="7" key="2">
    <citation type="submission" date="2020-09" db="EMBL/GenBank/DDBJ databases">
        <authorList>
            <person name="Sun Q."/>
            <person name="Zhou Y."/>
        </authorList>
    </citation>
    <scope>NUCLEOTIDE SEQUENCE</scope>
    <source>
        <strain evidence="7">CGMCC 4.5737</strain>
    </source>
</reference>
<dbReference type="PANTHER" id="PTHR42973:SF39">
    <property type="entry name" value="FAD-BINDING PCMH-TYPE DOMAIN-CONTAINING PROTEIN"/>
    <property type="match status" value="1"/>
</dbReference>
<dbReference type="GO" id="GO:0016491">
    <property type="term" value="F:oxidoreductase activity"/>
    <property type="evidence" value="ECO:0007669"/>
    <property type="project" value="UniProtKB-KW"/>
</dbReference>
<organism evidence="7 8">
    <name type="scientific">Longimycelium tulufanense</name>
    <dbReference type="NCBI Taxonomy" id="907463"/>
    <lineage>
        <taxon>Bacteria</taxon>
        <taxon>Bacillati</taxon>
        <taxon>Actinomycetota</taxon>
        <taxon>Actinomycetes</taxon>
        <taxon>Pseudonocardiales</taxon>
        <taxon>Pseudonocardiaceae</taxon>
        <taxon>Longimycelium</taxon>
    </lineage>
</organism>
<comment type="caution">
    <text evidence="7">The sequence shown here is derived from an EMBL/GenBank/DDBJ whole genome shotgun (WGS) entry which is preliminary data.</text>
</comment>
<keyword evidence="8" id="KW-1185">Reference proteome</keyword>
<dbReference type="SUPFAM" id="SSF56176">
    <property type="entry name" value="FAD-binding/transporter-associated domain-like"/>
    <property type="match status" value="1"/>
</dbReference>